<dbReference type="NCBIfam" id="TIGR00861">
    <property type="entry name" value="MIP"/>
    <property type="match status" value="1"/>
</dbReference>
<evidence type="ECO:0000256" key="3">
    <source>
        <dbReference type="ARBA" id="ARBA00022692"/>
    </source>
</evidence>
<evidence type="ECO:0000313" key="11">
    <source>
        <dbReference type="Proteomes" id="UP001165121"/>
    </source>
</evidence>
<feature type="transmembrane region" description="Helical" evidence="8">
    <location>
        <begin position="169"/>
        <end position="192"/>
    </location>
</feature>
<keyword evidence="4" id="KW-0547">Nucleotide-binding</keyword>
<dbReference type="GO" id="GO:0016887">
    <property type="term" value="F:ATP hydrolysis activity"/>
    <property type="evidence" value="ECO:0007669"/>
    <property type="project" value="InterPro"/>
</dbReference>
<dbReference type="Gene3D" id="1.20.1080.10">
    <property type="entry name" value="Glycerol uptake facilitator protein"/>
    <property type="match status" value="1"/>
</dbReference>
<dbReference type="SMART" id="SM00382">
    <property type="entry name" value="AAA"/>
    <property type="match status" value="1"/>
</dbReference>
<dbReference type="AlphaFoldDB" id="A0A9W6Y8L2"/>
<keyword evidence="7 8" id="KW-0472">Membrane</keyword>
<dbReference type="PROSITE" id="PS50893">
    <property type="entry name" value="ABC_TRANSPORTER_2"/>
    <property type="match status" value="1"/>
</dbReference>
<evidence type="ECO:0000256" key="8">
    <source>
        <dbReference type="SAM" id="Phobius"/>
    </source>
</evidence>
<dbReference type="Proteomes" id="UP001165121">
    <property type="component" value="Unassembled WGS sequence"/>
</dbReference>
<feature type="transmembrane region" description="Helical" evidence="8">
    <location>
        <begin position="379"/>
        <end position="402"/>
    </location>
</feature>
<evidence type="ECO:0000256" key="1">
    <source>
        <dbReference type="ARBA" id="ARBA00004141"/>
    </source>
</evidence>
<gene>
    <name evidence="10" type="ORF">Pfra01_002406300</name>
</gene>
<dbReference type="CDD" id="cd00333">
    <property type="entry name" value="MIP"/>
    <property type="match status" value="1"/>
</dbReference>
<feature type="transmembrane region" description="Helical" evidence="8">
    <location>
        <begin position="1141"/>
        <end position="1164"/>
    </location>
</feature>
<comment type="caution">
    <text evidence="10">The sequence shown here is derived from an EMBL/GenBank/DDBJ whole genome shotgun (WGS) entry which is preliminary data.</text>
</comment>
<dbReference type="GO" id="GO:0140359">
    <property type="term" value="F:ABC-type transporter activity"/>
    <property type="evidence" value="ECO:0007669"/>
    <property type="project" value="InterPro"/>
</dbReference>
<feature type="transmembrane region" description="Helical" evidence="8">
    <location>
        <begin position="20"/>
        <end position="39"/>
    </location>
</feature>
<keyword evidence="6 8" id="KW-1133">Transmembrane helix</keyword>
<protein>
    <submittedName>
        <fullName evidence="10">Unnamed protein product</fullName>
    </submittedName>
</protein>
<feature type="transmembrane region" description="Helical" evidence="8">
    <location>
        <begin position="918"/>
        <end position="935"/>
    </location>
</feature>
<feature type="transmembrane region" description="Helical" evidence="8">
    <location>
        <begin position="947"/>
        <end position="968"/>
    </location>
</feature>
<keyword evidence="2" id="KW-0813">Transport</keyword>
<name>A0A9W6Y8L2_9STRA</name>
<feature type="transmembrane region" description="Helical" evidence="8">
    <location>
        <begin position="1021"/>
        <end position="1046"/>
    </location>
</feature>
<dbReference type="InterPro" id="IPR027417">
    <property type="entry name" value="P-loop_NTPase"/>
</dbReference>
<keyword evidence="5" id="KW-0067">ATP-binding</keyword>
<feature type="domain" description="ABC transporter" evidence="9">
    <location>
        <begin position="541"/>
        <end position="808"/>
    </location>
</feature>
<dbReference type="GO" id="GO:0016020">
    <property type="term" value="C:membrane"/>
    <property type="evidence" value="ECO:0007669"/>
    <property type="project" value="UniProtKB-SubCell"/>
</dbReference>
<dbReference type="GO" id="GO:0005524">
    <property type="term" value="F:ATP binding"/>
    <property type="evidence" value="ECO:0007669"/>
    <property type="project" value="UniProtKB-KW"/>
</dbReference>
<dbReference type="OrthoDB" id="121160at2759"/>
<organism evidence="10 11">
    <name type="scientific">Phytophthora fragariaefolia</name>
    <dbReference type="NCBI Taxonomy" id="1490495"/>
    <lineage>
        <taxon>Eukaryota</taxon>
        <taxon>Sar</taxon>
        <taxon>Stramenopiles</taxon>
        <taxon>Oomycota</taxon>
        <taxon>Peronosporomycetes</taxon>
        <taxon>Peronosporales</taxon>
        <taxon>Peronosporaceae</taxon>
        <taxon>Phytophthora</taxon>
    </lineage>
</organism>
<dbReference type="InterPro" id="IPR003593">
    <property type="entry name" value="AAA+_ATPase"/>
</dbReference>
<dbReference type="EMBL" id="BSXT01004098">
    <property type="protein sequence ID" value="GMF56679.1"/>
    <property type="molecule type" value="Genomic_DNA"/>
</dbReference>
<evidence type="ECO:0000256" key="7">
    <source>
        <dbReference type="ARBA" id="ARBA00023136"/>
    </source>
</evidence>
<dbReference type="PRINTS" id="PR00783">
    <property type="entry name" value="MINTRINSICP"/>
</dbReference>
<evidence type="ECO:0000256" key="2">
    <source>
        <dbReference type="ARBA" id="ARBA00022448"/>
    </source>
</evidence>
<dbReference type="GO" id="GO:0015267">
    <property type="term" value="F:channel activity"/>
    <property type="evidence" value="ECO:0007669"/>
    <property type="project" value="InterPro"/>
</dbReference>
<dbReference type="InterPro" id="IPR022357">
    <property type="entry name" value="MIP_CS"/>
</dbReference>
<evidence type="ECO:0000259" key="9">
    <source>
        <dbReference type="PROSITE" id="PS50893"/>
    </source>
</evidence>
<dbReference type="InterPro" id="IPR000425">
    <property type="entry name" value="MIP"/>
</dbReference>
<feature type="transmembrane region" description="Helical" evidence="8">
    <location>
        <begin position="247"/>
        <end position="267"/>
    </location>
</feature>
<evidence type="ECO:0000313" key="10">
    <source>
        <dbReference type="EMBL" id="GMF56679.1"/>
    </source>
</evidence>
<dbReference type="PANTHER" id="PTHR19241">
    <property type="entry name" value="ATP-BINDING CASSETTE TRANSPORTER"/>
    <property type="match status" value="1"/>
</dbReference>
<feature type="transmembrane region" description="Helical" evidence="8">
    <location>
        <begin position="299"/>
        <end position="317"/>
    </location>
</feature>
<dbReference type="Pfam" id="PF00005">
    <property type="entry name" value="ABC_tran"/>
    <property type="match status" value="1"/>
</dbReference>
<dbReference type="FunFam" id="3.40.50.300:FF:000528">
    <property type="entry name" value="ABC transporter G family member 31"/>
    <property type="match status" value="1"/>
</dbReference>
<evidence type="ECO:0000256" key="4">
    <source>
        <dbReference type="ARBA" id="ARBA00022741"/>
    </source>
</evidence>
<reference evidence="10" key="1">
    <citation type="submission" date="2023-04" db="EMBL/GenBank/DDBJ databases">
        <title>Phytophthora fragariaefolia NBRC 109709.</title>
        <authorList>
            <person name="Ichikawa N."/>
            <person name="Sato H."/>
            <person name="Tonouchi N."/>
        </authorList>
    </citation>
    <scope>NUCLEOTIDE SEQUENCE</scope>
    <source>
        <strain evidence="10">NBRC 109709</strain>
    </source>
</reference>
<dbReference type="InterPro" id="IPR003439">
    <property type="entry name" value="ABC_transporter-like_ATP-bd"/>
</dbReference>
<feature type="transmembrane region" description="Helical" evidence="8">
    <location>
        <begin position="204"/>
        <end position="226"/>
    </location>
</feature>
<dbReference type="SUPFAM" id="SSF52540">
    <property type="entry name" value="P-loop containing nucleoside triphosphate hydrolases"/>
    <property type="match status" value="1"/>
</dbReference>
<dbReference type="Gene3D" id="3.40.50.300">
    <property type="entry name" value="P-loop containing nucleotide triphosphate hydrolases"/>
    <property type="match status" value="1"/>
</dbReference>
<feature type="transmembrane region" description="Helical" evidence="8">
    <location>
        <begin position="980"/>
        <end position="1009"/>
    </location>
</feature>
<keyword evidence="11" id="KW-1185">Reference proteome</keyword>
<proteinExistence type="predicted"/>
<sequence>MYGCDFDMLAPRVVGCIHQSTAILLVGCYANAFALSAGLHKCQLRRLLGARGVDRQSSACVLASDSVLRRPCSPVGTLHTNAADFGAFRSPAERKSSVVKVLGTSQASLFFAPRFDCTMPSEAFNEKHELGYVDLEAHDGHSVTTGTHVLLEEVANVPYQVKSQFAKELMAEFLATFICMLFGLSCMAQVTLSGGNAGSFVTIALAWGFAYFLGISIGGGVSGAHLNPTVSVTLALLKMLPWKKVPFYILVQTIAAYASAVVVYILYRPLFNEVDPDRTTTHTVFATFPHENVDNFTCFFTEFLAAAVLILGILALLDQHNRPIGRHAVPPAIGVLVSAIAMGFAMNTGLAANGARDLGPRLFMLTAGWGSRVFTLNHYYFWIPLVAPILGGAAGAFVYEALVGYHHPGRSFGPYPDDSHGSRHTIEFAADKTNWAHLFELQNWRVFALLGSTAVMTECTNATNDVPKLGLDSGQALMAQGSSAFHSFVAKTIEPSMGRSLPQMEVRCKEVSLIAEVSVVQRSADVKSELPTIYNSVKHVVQKFTANRNVTKRHILNRVSAVFEPGTITLLLGQPGSGKSSLLRLLSGQFPMEKNISVEGDITYNGRSQFDLLNRLPQLAAYVPQRDRHFAAYSARETLEFAHACCPEELVFRGSEGLLTRGTVQENTAAQQAVRAINEHYPAVVTEQFGLRHCKDTVLGDDLHRGVSGGERRRVTTGEMEFGMKYATFMDEISTGLDSAATFDIVCTQRDIAKKLHKTVVIALLQPAPEVFELFDNIMLLNDGEVMYHGPREQVLPYFDNLGFICPLDRDIADYLLDLGTDEQYQYQIVKARNHPSLQCLPPRLAIEFAELFHQSHIHHETMRALEAPLSLERAKDAKEHIDEMPEFRQTFWASACTLTRRQTTIALRNTAFIRVRAFMVVFMGLVYATTFYQVDPTNVQVSLGVLFQATMFLQLGQASQIPSFIAAREIYYKQRRANFYRTASFAIGCSIALIPTAMGECIVFGSLVYWMCGFIAEANYFLFFMLVMILTNMVFCAWFFCVTAMSPNFNIAKPMSTFSIVFFIVFAGFVVPMGRIPDFLVWVYWINPIAWCLRSVAVNQYRSPIFDVCVYNGEDYCSHFNMTMGEYSLAQYDVPSDKAWVWNGVVFLVFAYVFFMAFGSYVLENKRYDAAVAAVAVVTSIVEKANVDEDGAKIHDSEGNYALATTPRAASDTSGIPSPNREANTRRLISSRGSADMLCQVP</sequence>
<evidence type="ECO:0000256" key="5">
    <source>
        <dbReference type="ARBA" id="ARBA00022840"/>
    </source>
</evidence>
<evidence type="ECO:0000256" key="6">
    <source>
        <dbReference type="ARBA" id="ARBA00022989"/>
    </source>
</evidence>
<keyword evidence="3 8" id="KW-0812">Transmembrane</keyword>
<dbReference type="Pfam" id="PF00230">
    <property type="entry name" value="MIP"/>
    <property type="match status" value="1"/>
</dbReference>
<comment type="subcellular location">
    <subcellularLocation>
        <location evidence="1">Membrane</location>
        <topology evidence="1">Multi-pass membrane protein</topology>
    </subcellularLocation>
</comment>
<dbReference type="PROSITE" id="PS00221">
    <property type="entry name" value="MIP"/>
    <property type="match status" value="1"/>
</dbReference>
<dbReference type="Pfam" id="PF01061">
    <property type="entry name" value="ABC2_membrane"/>
    <property type="match status" value="1"/>
</dbReference>
<accession>A0A9W6Y8L2</accession>
<feature type="transmembrane region" description="Helical" evidence="8">
    <location>
        <begin position="1058"/>
        <end position="1077"/>
    </location>
</feature>
<dbReference type="SUPFAM" id="SSF81338">
    <property type="entry name" value="Aquaporin-like"/>
    <property type="match status" value="1"/>
</dbReference>
<dbReference type="InterPro" id="IPR023271">
    <property type="entry name" value="Aquaporin-like"/>
</dbReference>
<dbReference type="InterPro" id="IPR013525">
    <property type="entry name" value="ABC2_TM"/>
</dbReference>
<feature type="transmembrane region" description="Helical" evidence="8">
    <location>
        <begin position="329"/>
        <end position="352"/>
    </location>
</feature>